<evidence type="ECO:0000259" key="13">
    <source>
        <dbReference type="PROSITE" id="PS50885"/>
    </source>
</evidence>
<evidence type="ECO:0000256" key="6">
    <source>
        <dbReference type="ARBA" id="ARBA00022692"/>
    </source>
</evidence>
<dbReference type="SMART" id="SM00304">
    <property type="entry name" value="HAMP"/>
    <property type="match status" value="1"/>
</dbReference>
<dbReference type="PROSITE" id="PS50109">
    <property type="entry name" value="HIS_KIN"/>
    <property type="match status" value="1"/>
</dbReference>
<feature type="transmembrane region" description="Helical" evidence="11">
    <location>
        <begin position="7"/>
        <end position="29"/>
    </location>
</feature>
<dbReference type="CDD" id="cd00075">
    <property type="entry name" value="HATPase"/>
    <property type="match status" value="1"/>
</dbReference>
<evidence type="ECO:0000256" key="7">
    <source>
        <dbReference type="ARBA" id="ARBA00022777"/>
    </source>
</evidence>
<gene>
    <name evidence="14" type="ORF">Msi02_11360</name>
</gene>
<feature type="transmembrane region" description="Helical" evidence="11">
    <location>
        <begin position="69"/>
        <end position="92"/>
    </location>
</feature>
<keyword evidence="4" id="KW-0597">Phosphoprotein</keyword>
<evidence type="ECO:0000256" key="9">
    <source>
        <dbReference type="ARBA" id="ARBA00023012"/>
    </source>
</evidence>
<keyword evidence="6 11" id="KW-0812">Transmembrane</keyword>
<evidence type="ECO:0000256" key="4">
    <source>
        <dbReference type="ARBA" id="ARBA00022553"/>
    </source>
</evidence>
<dbReference type="InterPro" id="IPR003661">
    <property type="entry name" value="HisK_dim/P_dom"/>
</dbReference>
<dbReference type="PANTHER" id="PTHR45436:SF5">
    <property type="entry name" value="SENSOR HISTIDINE KINASE TRCS"/>
    <property type="match status" value="1"/>
</dbReference>
<evidence type="ECO:0000256" key="1">
    <source>
        <dbReference type="ARBA" id="ARBA00000085"/>
    </source>
</evidence>
<dbReference type="EC" id="2.7.13.3" evidence="3"/>
<keyword evidence="9" id="KW-0902">Two-component regulatory system</keyword>
<keyword evidence="5" id="KW-0808">Transferase</keyword>
<evidence type="ECO:0000313" key="14">
    <source>
        <dbReference type="EMBL" id="GIH60319.1"/>
    </source>
</evidence>
<dbReference type="PANTHER" id="PTHR45436">
    <property type="entry name" value="SENSOR HISTIDINE KINASE YKOH"/>
    <property type="match status" value="1"/>
</dbReference>
<dbReference type="Pfam" id="PF00512">
    <property type="entry name" value="HisKA"/>
    <property type="match status" value="1"/>
</dbReference>
<dbReference type="SMART" id="SM00388">
    <property type="entry name" value="HisKA"/>
    <property type="match status" value="1"/>
</dbReference>
<dbReference type="SUPFAM" id="SSF158472">
    <property type="entry name" value="HAMP domain-like"/>
    <property type="match status" value="1"/>
</dbReference>
<dbReference type="EMBL" id="BOOF01000004">
    <property type="protein sequence ID" value="GIH60319.1"/>
    <property type="molecule type" value="Genomic_DNA"/>
</dbReference>
<keyword evidence="15" id="KW-1185">Reference proteome</keyword>
<accession>A0ABQ4GFW3</accession>
<dbReference type="Gene3D" id="3.30.565.10">
    <property type="entry name" value="Histidine kinase-like ATPase, C-terminal domain"/>
    <property type="match status" value="1"/>
</dbReference>
<dbReference type="InterPro" id="IPR036890">
    <property type="entry name" value="HATPase_C_sf"/>
</dbReference>
<reference evidence="14 15" key="1">
    <citation type="submission" date="2021-01" db="EMBL/GenBank/DDBJ databases">
        <title>Whole genome shotgun sequence of Microbispora siamensis NBRC 104113.</title>
        <authorList>
            <person name="Komaki H."/>
            <person name="Tamura T."/>
        </authorList>
    </citation>
    <scope>NUCLEOTIDE SEQUENCE [LARGE SCALE GENOMIC DNA]</scope>
    <source>
        <strain evidence="14 15">NBRC 104113</strain>
    </source>
</reference>
<dbReference type="PRINTS" id="PR00344">
    <property type="entry name" value="BCTRLSENSOR"/>
</dbReference>
<evidence type="ECO:0000256" key="5">
    <source>
        <dbReference type="ARBA" id="ARBA00022679"/>
    </source>
</evidence>
<dbReference type="InterPro" id="IPR004358">
    <property type="entry name" value="Sig_transdc_His_kin-like_C"/>
</dbReference>
<dbReference type="SUPFAM" id="SSF47384">
    <property type="entry name" value="Homodimeric domain of signal transducing histidine kinase"/>
    <property type="match status" value="1"/>
</dbReference>
<dbReference type="InterPro" id="IPR003660">
    <property type="entry name" value="HAMP_dom"/>
</dbReference>
<dbReference type="InterPro" id="IPR050428">
    <property type="entry name" value="TCS_sensor_his_kinase"/>
</dbReference>
<dbReference type="InterPro" id="IPR003594">
    <property type="entry name" value="HATPase_dom"/>
</dbReference>
<evidence type="ECO:0000256" key="10">
    <source>
        <dbReference type="ARBA" id="ARBA00023136"/>
    </source>
</evidence>
<organism evidence="14 15">
    <name type="scientific">Microbispora siamensis</name>
    <dbReference type="NCBI Taxonomy" id="564413"/>
    <lineage>
        <taxon>Bacteria</taxon>
        <taxon>Bacillati</taxon>
        <taxon>Actinomycetota</taxon>
        <taxon>Actinomycetes</taxon>
        <taxon>Streptosporangiales</taxon>
        <taxon>Streptosporangiaceae</taxon>
        <taxon>Microbispora</taxon>
    </lineage>
</organism>
<evidence type="ECO:0000256" key="11">
    <source>
        <dbReference type="SAM" id="Phobius"/>
    </source>
</evidence>
<evidence type="ECO:0000259" key="12">
    <source>
        <dbReference type="PROSITE" id="PS50109"/>
    </source>
</evidence>
<sequence length="358" mass="37760">MKLRWRLAMASALAAAVSVIVVIVAAYVITCRRVEWAMDHYGGAYESYGGYGDRPPNGVLAALADVDDLGWPFVAVAFGGLVLSGALGWLAARAALRPVNALKDAAGRVATTRDLTTRIDVAGDDELSSLARSFNAMLDALERSAKSQKRLVADASHELRTPLTALRTNVELLMRGDLPQEVHEEVSRAVMSGLEELTALVSDVVELARDEEPAVLVESVRLDELVEREVARAARHWPSTAYSVSAEPTVVRGVPDRLARAVANLLDNAAKYSPAGGLVEVSLRGGVLTVRDHGPGISADDLPHVFDRFYRAPSARKLPGSGLGLAIVGQVVDSHGGSVSASPAPGGGTLVRLALPVG</sequence>
<keyword evidence="8 11" id="KW-1133">Transmembrane helix</keyword>
<evidence type="ECO:0000256" key="8">
    <source>
        <dbReference type="ARBA" id="ARBA00022989"/>
    </source>
</evidence>
<dbReference type="Pfam" id="PF02518">
    <property type="entry name" value="HATPase_c"/>
    <property type="match status" value="1"/>
</dbReference>
<dbReference type="PROSITE" id="PS50885">
    <property type="entry name" value="HAMP"/>
    <property type="match status" value="1"/>
</dbReference>
<dbReference type="Pfam" id="PF00672">
    <property type="entry name" value="HAMP"/>
    <property type="match status" value="1"/>
</dbReference>
<dbReference type="CDD" id="cd00082">
    <property type="entry name" value="HisKA"/>
    <property type="match status" value="1"/>
</dbReference>
<evidence type="ECO:0000256" key="3">
    <source>
        <dbReference type="ARBA" id="ARBA00012438"/>
    </source>
</evidence>
<dbReference type="RefSeq" id="WP_079312608.1">
    <property type="nucleotide sequence ID" value="NZ_BOOF01000004.1"/>
</dbReference>
<dbReference type="Proteomes" id="UP000660454">
    <property type="component" value="Unassembled WGS sequence"/>
</dbReference>
<keyword evidence="10 11" id="KW-0472">Membrane</keyword>
<comment type="caution">
    <text evidence="14">The sequence shown here is derived from an EMBL/GenBank/DDBJ whole genome shotgun (WGS) entry which is preliminary data.</text>
</comment>
<dbReference type="Gene3D" id="1.10.287.130">
    <property type="match status" value="1"/>
</dbReference>
<dbReference type="SMART" id="SM00387">
    <property type="entry name" value="HATPase_c"/>
    <property type="match status" value="1"/>
</dbReference>
<dbReference type="CDD" id="cd06225">
    <property type="entry name" value="HAMP"/>
    <property type="match status" value="1"/>
</dbReference>
<comment type="catalytic activity">
    <reaction evidence="1">
        <text>ATP + protein L-histidine = ADP + protein N-phospho-L-histidine.</text>
        <dbReference type="EC" id="2.7.13.3"/>
    </reaction>
</comment>
<feature type="domain" description="Histidine kinase" evidence="12">
    <location>
        <begin position="154"/>
        <end position="358"/>
    </location>
</feature>
<dbReference type="InterPro" id="IPR005467">
    <property type="entry name" value="His_kinase_dom"/>
</dbReference>
<protein>
    <recommendedName>
        <fullName evidence="3">histidine kinase</fullName>
        <ecNumber evidence="3">2.7.13.3</ecNumber>
    </recommendedName>
</protein>
<feature type="domain" description="HAMP" evidence="13">
    <location>
        <begin position="93"/>
        <end position="146"/>
    </location>
</feature>
<comment type="subcellular location">
    <subcellularLocation>
        <location evidence="2">Cell membrane</location>
    </subcellularLocation>
</comment>
<evidence type="ECO:0000313" key="15">
    <source>
        <dbReference type="Proteomes" id="UP000660454"/>
    </source>
</evidence>
<dbReference type="InterPro" id="IPR036097">
    <property type="entry name" value="HisK_dim/P_sf"/>
</dbReference>
<dbReference type="SUPFAM" id="SSF55874">
    <property type="entry name" value="ATPase domain of HSP90 chaperone/DNA topoisomerase II/histidine kinase"/>
    <property type="match status" value="1"/>
</dbReference>
<name>A0ABQ4GFW3_9ACTN</name>
<keyword evidence="7" id="KW-0418">Kinase</keyword>
<proteinExistence type="predicted"/>
<evidence type="ECO:0000256" key="2">
    <source>
        <dbReference type="ARBA" id="ARBA00004236"/>
    </source>
</evidence>
<dbReference type="Gene3D" id="6.10.340.10">
    <property type="match status" value="1"/>
</dbReference>